<feature type="transmembrane region" description="Helical" evidence="1">
    <location>
        <begin position="59"/>
        <end position="76"/>
    </location>
</feature>
<evidence type="ECO:0000313" key="3">
    <source>
        <dbReference type="Proteomes" id="UP000178486"/>
    </source>
</evidence>
<feature type="transmembrane region" description="Helical" evidence="1">
    <location>
        <begin position="129"/>
        <end position="154"/>
    </location>
</feature>
<evidence type="ECO:0000313" key="2">
    <source>
        <dbReference type="EMBL" id="OGK55201.1"/>
    </source>
</evidence>
<reference evidence="2 3" key="1">
    <citation type="journal article" date="2016" name="Nat. Commun.">
        <title>Thousands of microbial genomes shed light on interconnected biogeochemical processes in an aquifer system.</title>
        <authorList>
            <person name="Anantharaman K."/>
            <person name="Brown C.T."/>
            <person name="Hug L.A."/>
            <person name="Sharon I."/>
            <person name="Castelle C.J."/>
            <person name="Probst A.J."/>
            <person name="Thomas B.C."/>
            <person name="Singh A."/>
            <person name="Wilkins M.J."/>
            <person name="Karaoz U."/>
            <person name="Brodie E.L."/>
            <person name="Williams K.H."/>
            <person name="Hubbard S.S."/>
            <person name="Banfield J.F."/>
        </authorList>
    </citation>
    <scope>NUCLEOTIDE SEQUENCE [LARGE SCALE GENOMIC DNA]</scope>
</reference>
<feature type="transmembrane region" description="Helical" evidence="1">
    <location>
        <begin position="88"/>
        <end position="109"/>
    </location>
</feature>
<comment type="caution">
    <text evidence="2">The sequence shown here is derived from an EMBL/GenBank/DDBJ whole genome shotgun (WGS) entry which is preliminary data.</text>
</comment>
<organism evidence="2 3">
    <name type="scientific">Candidatus Roizmanbacteria bacterium RIFCSPLOWO2_01_FULL_45_11</name>
    <dbReference type="NCBI Taxonomy" id="1802070"/>
    <lineage>
        <taxon>Bacteria</taxon>
        <taxon>Candidatus Roizmaniibacteriota</taxon>
    </lineage>
</organism>
<keyword evidence="1" id="KW-0472">Membrane</keyword>
<evidence type="ECO:0000256" key="1">
    <source>
        <dbReference type="SAM" id="Phobius"/>
    </source>
</evidence>
<gene>
    <name evidence="2" type="ORF">A3B56_03065</name>
</gene>
<keyword evidence="1" id="KW-1133">Transmembrane helix</keyword>
<name>A0A1F7JHW4_9BACT</name>
<keyword evidence="1" id="KW-0812">Transmembrane</keyword>
<accession>A0A1F7JHW4</accession>
<protein>
    <submittedName>
        <fullName evidence="2">Uncharacterized protein</fullName>
    </submittedName>
</protein>
<dbReference type="Proteomes" id="UP000178486">
    <property type="component" value="Unassembled WGS sequence"/>
</dbReference>
<feature type="transmembrane region" description="Helical" evidence="1">
    <location>
        <begin position="21"/>
        <end position="39"/>
    </location>
</feature>
<sequence length="162" mass="18091">MSNSPGISGYLTAVKKLPPGILVLLLFIVVELCFMSQLAVRDIPLPVGPVVLSGVVARIYVLLSMMLLIGLCIGLVRKRSWARMLGIVWYLYDIVLAAANYVSFVQSPGSFMDMYQQYKPDDVPMLSEIIITRVLGVNMIFLFISGGIIIGYLYRSKKYFSR</sequence>
<dbReference type="AlphaFoldDB" id="A0A1F7JHW4"/>
<dbReference type="EMBL" id="MGAU01000020">
    <property type="protein sequence ID" value="OGK55201.1"/>
    <property type="molecule type" value="Genomic_DNA"/>
</dbReference>
<proteinExistence type="predicted"/>